<dbReference type="FunFam" id="3.40.50.720:FF:000032">
    <property type="entry name" value="UDP-glucose 6-dehydrogenase"/>
    <property type="match status" value="1"/>
</dbReference>
<feature type="binding site" evidence="9">
    <location>
        <position position="444"/>
    </location>
    <ligand>
        <name>NAD(+)</name>
        <dbReference type="ChEBI" id="CHEBI:57540"/>
    </ligand>
</feature>
<feature type="compositionally biased region" description="Low complexity" evidence="10">
    <location>
        <begin position="1"/>
        <end position="21"/>
    </location>
</feature>
<accession>A0AAD4L3H8</accession>
<feature type="binding site" evidence="9">
    <location>
        <position position="230"/>
    </location>
    <ligand>
        <name>NAD(+)</name>
        <dbReference type="ChEBI" id="CHEBI:57540"/>
    </ligand>
</feature>
<name>A0AAD4L3H8_9EURO</name>
<dbReference type="GeneID" id="70252331"/>
<reference evidence="12" key="1">
    <citation type="submission" date="2021-12" db="EMBL/GenBank/DDBJ databases">
        <title>Convergent genome expansion in fungi linked to evolution of root-endophyte symbiosis.</title>
        <authorList>
            <consortium name="DOE Joint Genome Institute"/>
            <person name="Ke Y.-H."/>
            <person name="Bonito G."/>
            <person name="Liao H.-L."/>
            <person name="Looney B."/>
            <person name="Rojas-Flechas A."/>
            <person name="Nash J."/>
            <person name="Hameed K."/>
            <person name="Schadt C."/>
            <person name="Martin F."/>
            <person name="Crous P.W."/>
            <person name="Miettinen O."/>
            <person name="Magnuson J.K."/>
            <person name="Labbe J."/>
            <person name="Jacobson D."/>
            <person name="Doktycz M.J."/>
            <person name="Veneault-Fourrey C."/>
            <person name="Kuo A."/>
            <person name="Mondo S."/>
            <person name="Calhoun S."/>
            <person name="Riley R."/>
            <person name="Ohm R."/>
            <person name="LaButti K."/>
            <person name="Andreopoulos B."/>
            <person name="Pangilinan J."/>
            <person name="Nolan M."/>
            <person name="Tritt A."/>
            <person name="Clum A."/>
            <person name="Lipzen A."/>
            <person name="Daum C."/>
            <person name="Barry K."/>
            <person name="Grigoriev I.V."/>
            <person name="Vilgalys R."/>
        </authorList>
    </citation>
    <scope>NUCLEOTIDE SEQUENCE</scope>
    <source>
        <strain evidence="12">PMI_201</strain>
    </source>
</reference>
<dbReference type="Proteomes" id="UP001201262">
    <property type="component" value="Unassembled WGS sequence"/>
</dbReference>
<evidence type="ECO:0000256" key="10">
    <source>
        <dbReference type="SAM" id="MobiDB-lite"/>
    </source>
</evidence>
<evidence type="ECO:0000259" key="11">
    <source>
        <dbReference type="SMART" id="SM00984"/>
    </source>
</evidence>
<dbReference type="GO" id="GO:0000271">
    <property type="term" value="P:polysaccharide biosynthetic process"/>
    <property type="evidence" value="ECO:0007669"/>
    <property type="project" value="InterPro"/>
</dbReference>
<comment type="similarity">
    <text evidence="2">Belongs to the UDP-glucose/GDP-mannose dehydrogenase family.</text>
</comment>
<sequence length="630" mass="68488">MDFLSSSPAATSDDSSCDDSAGPITPDSSPMFGASRVEDLIGTPLAHFLNSPKPDVNVLSAGGLHFAPPVSARELSFAKPVRHIAVVGAGYVGGPTAAVIALHNPQIRVEVLDKDQRRVRRWNSPHLPIHESGLLDIVRVTRDGASLSPRENANGQAQVTLAERVPNLFFTTDSQTSLAKADMVLLAVNTPTKTFGIGAGRATNMTTFDAAVKEVALYTRPGTVIVEKSTVPCGTAQRVRQMLDAVRPEQPFEILSNPEFLSEGSAVRNLLQPDRVLIGSAKTPSGRRAADSLASVYAAWVPRSRILEIDAWSSELAKLVSNAMLAQRISSINSISAICDRTGADVDEIAKSAGLDPRIGPQFLKAGLGFGGSCFRKDIASLTYLAESLGLPEVAHYWSQVNSMNDWQRDRFAHKVIQRMEENLVGKKIAILGFAFKKNTGDTRESLAVDVIRVLLQERPGEIAIFDPCCLSEDIMRELEPILDTTTRDRVHVYPDAYQACEQANAVVIVNDSDPFKRSPGKKSRKSSGSAVIDTSSEQETKDIHIDGSRFSYQPCQSPICAEDCPDCQSTKTRGTISLEPVEWARIAYGMKEPKWAFDGRGVLDVPEMEKLGFRVDTLGRHTASRLTAF</sequence>
<gene>
    <name evidence="12" type="ORF">BGW36DRAFT_459212</name>
</gene>
<evidence type="ECO:0000256" key="4">
    <source>
        <dbReference type="ARBA" id="ARBA00023002"/>
    </source>
</evidence>
<dbReference type="NCBIfam" id="TIGR03026">
    <property type="entry name" value="NDP-sugDHase"/>
    <property type="match status" value="1"/>
</dbReference>
<evidence type="ECO:0000256" key="8">
    <source>
        <dbReference type="PIRSR" id="PIRSR500134-2"/>
    </source>
</evidence>
<dbReference type="Pfam" id="PF03720">
    <property type="entry name" value="UDPG_MGDP_dh_C"/>
    <property type="match status" value="1"/>
</dbReference>
<organism evidence="12 13">
    <name type="scientific">Talaromyces proteolyticus</name>
    <dbReference type="NCBI Taxonomy" id="1131652"/>
    <lineage>
        <taxon>Eukaryota</taxon>
        <taxon>Fungi</taxon>
        <taxon>Dikarya</taxon>
        <taxon>Ascomycota</taxon>
        <taxon>Pezizomycotina</taxon>
        <taxon>Eurotiomycetes</taxon>
        <taxon>Eurotiomycetidae</taxon>
        <taxon>Eurotiales</taxon>
        <taxon>Trichocomaceae</taxon>
        <taxon>Talaromyces</taxon>
        <taxon>Talaromyces sect. Bacilispori</taxon>
    </lineage>
</organism>
<feature type="binding site" evidence="9">
    <location>
        <position position="263"/>
    </location>
    <ligand>
        <name>NAD(+)</name>
        <dbReference type="ChEBI" id="CHEBI:57540"/>
    </ligand>
</feature>
<dbReference type="InterPro" id="IPR036220">
    <property type="entry name" value="UDP-Glc/GDP-Man_DH_C_sf"/>
</dbReference>
<dbReference type="FunFam" id="3.40.50.720:FF:000193">
    <property type="entry name" value="UDP-glucose 6-dehydrogenase"/>
    <property type="match status" value="1"/>
</dbReference>
<feature type="active site" description="Nucleophile" evidence="7">
    <location>
        <position position="374"/>
    </location>
</feature>
<dbReference type="PANTHER" id="PTHR11374:SF3">
    <property type="entry name" value="UDP-GLUCOSE 6-DEHYDROGENASE"/>
    <property type="match status" value="1"/>
</dbReference>
<feature type="binding site" evidence="8">
    <location>
        <begin position="260"/>
        <end position="263"/>
    </location>
    <ligand>
        <name>substrate</name>
    </ligand>
</feature>
<proteinExistence type="inferred from homology"/>
<dbReference type="SUPFAM" id="SSF52413">
    <property type="entry name" value="UDP-glucose/GDP-mannose dehydrogenase C-terminal domain"/>
    <property type="match status" value="1"/>
</dbReference>
<comment type="pathway">
    <text evidence="1">Nucleotide-sugar biosynthesis; UDP-alpha-D-glucuronate biosynthesis; UDP-alpha-D-glucuronate from UDP-alpha-D-glucose: step 1/1.</text>
</comment>
<feature type="region of interest" description="Disordered" evidence="10">
    <location>
        <begin position="1"/>
        <end position="33"/>
    </location>
</feature>
<dbReference type="SMART" id="SM00984">
    <property type="entry name" value="UDPG_MGDP_dh_C"/>
    <property type="match status" value="1"/>
</dbReference>
<dbReference type="PANTHER" id="PTHR11374">
    <property type="entry name" value="UDP-GLUCOSE DEHYDROGENASE/UDP-MANNAC DEHYDROGENASE"/>
    <property type="match status" value="1"/>
</dbReference>
<evidence type="ECO:0000256" key="5">
    <source>
        <dbReference type="ARBA" id="ARBA00023027"/>
    </source>
</evidence>
<evidence type="ECO:0000256" key="7">
    <source>
        <dbReference type="PIRSR" id="PIRSR500134-1"/>
    </source>
</evidence>
<evidence type="ECO:0000256" key="2">
    <source>
        <dbReference type="ARBA" id="ARBA00006601"/>
    </source>
</evidence>
<keyword evidence="13" id="KW-1185">Reference proteome</keyword>
<dbReference type="EMBL" id="JAJTJA010000003">
    <property type="protein sequence ID" value="KAH8702524.1"/>
    <property type="molecule type" value="Genomic_DNA"/>
</dbReference>
<feature type="binding site" evidence="8">
    <location>
        <position position="371"/>
    </location>
    <ligand>
        <name>substrate</name>
    </ligand>
</feature>
<feature type="binding site" evidence="9">
    <location>
        <position position="190"/>
    </location>
    <ligand>
        <name>NAD(+)</name>
        <dbReference type="ChEBI" id="CHEBI:57540"/>
    </ligand>
</feature>
<dbReference type="EC" id="1.1.1.22" evidence="3"/>
<dbReference type="InterPro" id="IPR008927">
    <property type="entry name" value="6-PGluconate_DH-like_C_sf"/>
</dbReference>
<dbReference type="Pfam" id="PF03721">
    <property type="entry name" value="UDPG_MGDP_dh_N"/>
    <property type="match status" value="2"/>
</dbReference>
<comment type="caution">
    <text evidence="12">The sequence shown here is derived from an EMBL/GenBank/DDBJ whole genome shotgun (WGS) entry which is preliminary data.</text>
</comment>
<dbReference type="InterPro" id="IPR036291">
    <property type="entry name" value="NAD(P)-bd_dom_sf"/>
</dbReference>
<comment type="catalytic activity">
    <reaction evidence="6">
        <text>UDP-alpha-D-glucose + 2 NAD(+) + H2O = UDP-alpha-D-glucuronate + 2 NADH + 3 H(+)</text>
        <dbReference type="Rhea" id="RHEA:23596"/>
        <dbReference type="ChEBI" id="CHEBI:15377"/>
        <dbReference type="ChEBI" id="CHEBI:15378"/>
        <dbReference type="ChEBI" id="CHEBI:57540"/>
        <dbReference type="ChEBI" id="CHEBI:57945"/>
        <dbReference type="ChEBI" id="CHEBI:58052"/>
        <dbReference type="ChEBI" id="CHEBI:58885"/>
        <dbReference type="EC" id="1.1.1.22"/>
    </reaction>
</comment>
<dbReference type="SUPFAM" id="SSF48179">
    <property type="entry name" value="6-phosphogluconate dehydrogenase C-terminal domain-like"/>
    <property type="match status" value="1"/>
</dbReference>
<evidence type="ECO:0000256" key="6">
    <source>
        <dbReference type="ARBA" id="ARBA00047473"/>
    </source>
</evidence>
<evidence type="ECO:0000256" key="9">
    <source>
        <dbReference type="PIRSR" id="PIRSR500134-3"/>
    </source>
</evidence>
<dbReference type="SUPFAM" id="SSF51735">
    <property type="entry name" value="NAD(P)-binding Rossmann-fold domains"/>
    <property type="match status" value="1"/>
</dbReference>
<feature type="binding site" evidence="9">
    <location>
        <position position="377"/>
    </location>
    <ligand>
        <name>NAD(+)</name>
        <dbReference type="ChEBI" id="CHEBI:57540"/>
    </ligand>
</feature>
<dbReference type="GO" id="GO:0051287">
    <property type="term" value="F:NAD binding"/>
    <property type="evidence" value="ECO:0007669"/>
    <property type="project" value="InterPro"/>
</dbReference>
<feature type="binding site" evidence="8">
    <location>
        <position position="437"/>
    </location>
    <ligand>
        <name>substrate</name>
    </ligand>
</feature>
<dbReference type="FunFam" id="1.20.5.100:FF:000001">
    <property type="entry name" value="UDP-glucose 6-dehydrogenase"/>
    <property type="match status" value="1"/>
</dbReference>
<keyword evidence="4" id="KW-0560">Oxidoreductase</keyword>
<feature type="region of interest" description="Disordered" evidence="10">
    <location>
        <begin position="516"/>
        <end position="541"/>
    </location>
</feature>
<dbReference type="Gene3D" id="1.20.5.100">
    <property type="entry name" value="Cytochrome c1, transmembrane anchor, C-terminal"/>
    <property type="match status" value="1"/>
</dbReference>
<dbReference type="InterPro" id="IPR017476">
    <property type="entry name" value="UDP-Glc/GDP-Man"/>
</dbReference>
<dbReference type="InterPro" id="IPR014026">
    <property type="entry name" value="UDP-Glc/GDP-Man_DH_dimer"/>
</dbReference>
<dbReference type="InterPro" id="IPR028357">
    <property type="entry name" value="UDPglc_DH_bac"/>
</dbReference>
<dbReference type="InterPro" id="IPR028356">
    <property type="entry name" value="UDPglc_DH_euk"/>
</dbReference>
<dbReference type="PIRSF" id="PIRSF500134">
    <property type="entry name" value="UDPglc_DH_bac"/>
    <property type="match status" value="1"/>
</dbReference>
<evidence type="ECO:0000256" key="1">
    <source>
        <dbReference type="ARBA" id="ARBA00004701"/>
    </source>
</evidence>
<feature type="binding site" evidence="8">
    <location>
        <begin position="363"/>
        <end position="367"/>
    </location>
    <ligand>
        <name>substrate</name>
    </ligand>
</feature>
<evidence type="ECO:0000313" key="12">
    <source>
        <dbReference type="EMBL" id="KAH8702524.1"/>
    </source>
</evidence>
<dbReference type="GO" id="GO:0005634">
    <property type="term" value="C:nucleus"/>
    <property type="evidence" value="ECO:0007669"/>
    <property type="project" value="TreeGrafter"/>
</dbReference>
<dbReference type="Gene3D" id="3.40.50.720">
    <property type="entry name" value="NAD(P)-binding Rossmann-like Domain"/>
    <property type="match status" value="2"/>
</dbReference>
<evidence type="ECO:0000313" key="13">
    <source>
        <dbReference type="Proteomes" id="UP001201262"/>
    </source>
</evidence>
<dbReference type="InterPro" id="IPR001732">
    <property type="entry name" value="UDP-Glc/GDP-Man_DH_N"/>
</dbReference>
<dbReference type="GO" id="GO:0006024">
    <property type="term" value="P:glycosaminoglycan biosynthetic process"/>
    <property type="evidence" value="ECO:0007669"/>
    <property type="project" value="TreeGrafter"/>
</dbReference>
<dbReference type="Pfam" id="PF00984">
    <property type="entry name" value="UDPG_MGDP_dh"/>
    <property type="match status" value="1"/>
</dbReference>
<evidence type="ECO:0000256" key="3">
    <source>
        <dbReference type="ARBA" id="ARBA00012954"/>
    </source>
</evidence>
<feature type="binding site" evidence="9">
    <location>
        <position position="118"/>
    </location>
    <ligand>
        <name>NAD(+)</name>
        <dbReference type="ChEBI" id="CHEBI:57540"/>
    </ligand>
</feature>
<dbReference type="AlphaFoldDB" id="A0AAD4L3H8"/>
<dbReference type="RefSeq" id="XP_046075900.1">
    <property type="nucleotide sequence ID" value="XM_046222044.1"/>
</dbReference>
<keyword evidence="5 9" id="KW-0520">NAD</keyword>
<protein>
    <recommendedName>
        <fullName evidence="3">UDP-glucose 6-dehydrogenase</fullName>
        <ecNumber evidence="3">1.1.1.22</ecNumber>
    </recommendedName>
</protein>
<feature type="binding site" evidence="9">
    <location>
        <position position="113"/>
    </location>
    <ligand>
        <name>NAD(+)</name>
        <dbReference type="ChEBI" id="CHEBI:57540"/>
    </ligand>
</feature>
<dbReference type="PIRSF" id="PIRSF000124">
    <property type="entry name" value="UDPglc_GDPman_dh"/>
    <property type="match status" value="1"/>
</dbReference>
<dbReference type="InterPro" id="IPR014027">
    <property type="entry name" value="UDP-Glc/GDP-Man_DH_C"/>
</dbReference>
<feature type="domain" description="UDP-glucose/GDP-mannose dehydrogenase C-terminal" evidence="11">
    <location>
        <begin position="430"/>
        <end position="537"/>
    </location>
</feature>
<feature type="binding site" evidence="8">
    <location>
        <position position="318"/>
    </location>
    <ligand>
        <name>substrate</name>
    </ligand>
</feature>
<dbReference type="GO" id="GO:0003979">
    <property type="term" value="F:UDP-glucose 6-dehydrogenase activity"/>
    <property type="evidence" value="ECO:0007669"/>
    <property type="project" value="UniProtKB-EC"/>
</dbReference>